<proteinExistence type="predicted"/>
<dbReference type="Pfam" id="PF01967">
    <property type="entry name" value="MoaC"/>
    <property type="match status" value="1"/>
</dbReference>
<evidence type="ECO:0000313" key="5">
    <source>
        <dbReference type="EMBL" id="HIP97770.1"/>
    </source>
</evidence>
<dbReference type="Pfam" id="PF00994">
    <property type="entry name" value="MoCF_biosynth"/>
    <property type="match status" value="1"/>
</dbReference>
<dbReference type="InterPro" id="IPR012247">
    <property type="entry name" value="MoaC_MogA"/>
</dbReference>
<dbReference type="PANTHER" id="PTHR43764:SF1">
    <property type="entry name" value="MOLYBDOPTERIN MOLYBDOTRANSFERASE"/>
    <property type="match status" value="1"/>
</dbReference>
<dbReference type="InterPro" id="IPR001453">
    <property type="entry name" value="MoaB/Mog_dom"/>
</dbReference>
<dbReference type="InterPro" id="IPR036425">
    <property type="entry name" value="MoaB/Mog-like_dom_sf"/>
</dbReference>
<dbReference type="InterPro" id="IPR002820">
    <property type="entry name" value="Mopterin_CF_biosynth-C_dom"/>
</dbReference>
<comment type="function">
    <text evidence="3">Catalyzes the conversion of (8S)-3',8-cyclo-7,8-dihydroguanosine 5'-triphosphate to cyclic pyranopterin monophosphate (cPMP).</text>
</comment>
<evidence type="ECO:0000259" key="4">
    <source>
        <dbReference type="SMART" id="SM00852"/>
    </source>
</evidence>
<evidence type="ECO:0000313" key="6">
    <source>
        <dbReference type="Proteomes" id="UP000606463"/>
    </source>
</evidence>
<sequence>MRTVDVSYKLQTLREAVAYGKIRLSKECIKKIKDKELPKGDCIEASKLAGLYGAKNTPMLLPFCHPIGFDHVQIEVSIGDGFIEVTAKVRGIARTGYEMEALTAVSVALLNIYDMCKGFDSNMVIEQIKLISKKGGKSQYFETLEGIKVAVITVSDRASRSIYEDKSGKLAVEKLKELSADVVLYKVVPDEREEIQKAIKEAISKNAQIIVTSGGTGLGPKDITPEVISEMALKEVKGFGEAMRILGSQYTPKALVSRASGYILPGGIVVLVLPGSKGAVKDYLELLGGLLKHALDMAKGKGH</sequence>
<dbReference type="SUPFAM" id="SSF53218">
    <property type="entry name" value="Molybdenum cofactor biosynthesis proteins"/>
    <property type="match status" value="1"/>
</dbReference>
<evidence type="ECO:0000256" key="2">
    <source>
        <dbReference type="ARBA" id="ARBA00023150"/>
    </source>
</evidence>
<dbReference type="InterPro" id="IPR051920">
    <property type="entry name" value="MPT_Adenylyltrnsfr/MoaC-Rel"/>
</dbReference>
<dbReference type="InterPro" id="IPR023045">
    <property type="entry name" value="MoaC"/>
</dbReference>
<dbReference type="AlphaFoldDB" id="A0A9D0YMN4"/>
<dbReference type="Proteomes" id="UP000606463">
    <property type="component" value="Unassembled WGS sequence"/>
</dbReference>
<evidence type="ECO:0000256" key="3">
    <source>
        <dbReference type="ARBA" id="ARBA00055087"/>
    </source>
</evidence>
<protein>
    <submittedName>
        <fullName evidence="5">Bifunctional molybdenum cofactor biosynthesis protein MoaC/MoaB</fullName>
    </submittedName>
</protein>
<keyword evidence="2" id="KW-0501">Molybdenum cofactor biosynthesis</keyword>
<dbReference type="NCBIfam" id="TIGR00581">
    <property type="entry name" value="moaC"/>
    <property type="match status" value="1"/>
</dbReference>
<dbReference type="Gene3D" id="3.40.980.10">
    <property type="entry name" value="MoaB/Mog-like domain"/>
    <property type="match status" value="1"/>
</dbReference>
<dbReference type="CDD" id="cd00886">
    <property type="entry name" value="MogA_MoaB"/>
    <property type="match status" value="1"/>
</dbReference>
<dbReference type="Gene3D" id="3.30.70.640">
    <property type="entry name" value="Molybdopterin cofactor biosynthesis C (MoaC) domain"/>
    <property type="match status" value="1"/>
</dbReference>
<dbReference type="PIRSF" id="PIRSF036594">
    <property type="entry name" value="MoaC_MogA"/>
    <property type="match status" value="1"/>
</dbReference>
<dbReference type="InterPro" id="IPR036522">
    <property type="entry name" value="MoaC_sf"/>
</dbReference>
<dbReference type="SUPFAM" id="SSF55040">
    <property type="entry name" value="Molybdenum cofactor biosynthesis protein C, MoaC"/>
    <property type="match status" value="1"/>
</dbReference>
<accession>A0A9D0YMN4</accession>
<dbReference type="PANTHER" id="PTHR43764">
    <property type="entry name" value="MOLYBDENUM COFACTOR BIOSYNTHESIS"/>
    <property type="match status" value="1"/>
</dbReference>
<dbReference type="GO" id="GO:0006777">
    <property type="term" value="P:Mo-molybdopterin cofactor biosynthetic process"/>
    <property type="evidence" value="ECO:0007669"/>
    <property type="project" value="UniProtKB-KW"/>
</dbReference>
<dbReference type="NCBIfam" id="TIGR00177">
    <property type="entry name" value="molyb_syn"/>
    <property type="match status" value="1"/>
</dbReference>
<feature type="domain" description="MoaB/Mog" evidence="4">
    <location>
        <begin position="150"/>
        <end position="294"/>
    </location>
</feature>
<gene>
    <name evidence="5" type="ORF">EYH37_00150</name>
</gene>
<dbReference type="NCBIfam" id="NF002947">
    <property type="entry name" value="PRK03604.1"/>
    <property type="match status" value="1"/>
</dbReference>
<organism evidence="5 6">
    <name type="scientific">Aquifex aeolicus</name>
    <dbReference type="NCBI Taxonomy" id="63363"/>
    <lineage>
        <taxon>Bacteria</taxon>
        <taxon>Pseudomonadati</taxon>
        <taxon>Aquificota</taxon>
        <taxon>Aquificia</taxon>
        <taxon>Aquificales</taxon>
        <taxon>Aquificaceae</taxon>
        <taxon>Aquifex</taxon>
    </lineage>
</organism>
<evidence type="ECO:0000256" key="1">
    <source>
        <dbReference type="ARBA" id="ARBA00005046"/>
    </source>
</evidence>
<name>A0A9D0YMN4_AQUAO</name>
<reference evidence="5" key="1">
    <citation type="journal article" date="2020" name="ISME J.">
        <title>Gammaproteobacteria mediating utilization of methyl-, sulfur- and petroleum organic compounds in deep ocean hydrothermal plumes.</title>
        <authorList>
            <person name="Zhou Z."/>
            <person name="Liu Y."/>
            <person name="Pan J."/>
            <person name="Cron B.R."/>
            <person name="Toner B.M."/>
            <person name="Anantharaman K."/>
            <person name="Breier J.A."/>
            <person name="Dick G.J."/>
            <person name="Li M."/>
        </authorList>
    </citation>
    <scope>NUCLEOTIDE SEQUENCE</scope>
    <source>
        <strain evidence="5">SZUA-1501</strain>
    </source>
</reference>
<comment type="caution">
    <text evidence="5">The sequence shown here is derived from an EMBL/GenBank/DDBJ whole genome shotgun (WGS) entry which is preliminary data.</text>
</comment>
<dbReference type="EMBL" id="DQVE01000002">
    <property type="protein sequence ID" value="HIP97770.1"/>
    <property type="molecule type" value="Genomic_DNA"/>
</dbReference>
<dbReference type="SMART" id="SM00852">
    <property type="entry name" value="MoCF_biosynth"/>
    <property type="match status" value="1"/>
</dbReference>
<comment type="pathway">
    <text evidence="1">Cofactor biosynthesis; molybdopterin biosynthesis.</text>
</comment>